<keyword evidence="2" id="KW-1185">Reference proteome</keyword>
<evidence type="ECO:0000313" key="2">
    <source>
        <dbReference type="Proteomes" id="UP001463665"/>
    </source>
</evidence>
<dbReference type="Pfam" id="PF05345">
    <property type="entry name" value="He_PIG"/>
    <property type="match status" value="1"/>
</dbReference>
<name>A0AAU6WPY3_9FLAO</name>
<organism evidence="1 2">
    <name type="scientific">Chryseobacterium endophyticum</name>
    <dbReference type="NCBI Taxonomy" id="1854762"/>
    <lineage>
        <taxon>Bacteria</taxon>
        <taxon>Pseudomonadati</taxon>
        <taxon>Bacteroidota</taxon>
        <taxon>Flavobacteriia</taxon>
        <taxon>Flavobacteriales</taxon>
        <taxon>Weeksellaceae</taxon>
        <taxon>Chryseobacterium group</taxon>
        <taxon>Chryseobacterium</taxon>
    </lineage>
</organism>
<gene>
    <name evidence="1" type="ORF">AAFP95_22535</name>
</gene>
<reference evidence="1 2" key="1">
    <citation type="submission" date="2024-04" db="EMBL/GenBank/DDBJ databases">
        <title>Genome sequencing and assembly of rice foliar adapted Chryseobacterium endophyticum OsEnb-ALM-A6.</title>
        <authorList>
            <person name="Kumar S."/>
            <person name="Javed M."/>
            <person name="Chouhan V."/>
            <person name="Charishma K."/>
            <person name="Patel A."/>
            <person name="Kumar M."/>
            <person name="Sahu K.P."/>
            <person name="Kumar A."/>
        </authorList>
    </citation>
    <scope>NUCLEOTIDE SEQUENCE [LARGE SCALE GENOMIC DNA]</scope>
    <source>
        <strain evidence="1 2">OsEnb-ALM-A6</strain>
    </source>
</reference>
<dbReference type="RefSeq" id="WP_294240492.1">
    <property type="nucleotide sequence ID" value="NZ_CP154834.1"/>
</dbReference>
<dbReference type="EMBL" id="CP154834">
    <property type="protein sequence ID" value="XAO74343.1"/>
    <property type="molecule type" value="Genomic_DNA"/>
</dbReference>
<sequence>MIKYTPHSHFFTDLSSLADANISDQAAISANAFGPVKGSETTKYRVTSKVKAPTANSIGKLYAICNGKILIQPQNDPDKLNIIIKPSENNYSPLKIKYFIYRGVNRADYFTNNILNQPDTNKPEILNKMWLHFMALNGLSSITGITFPSDSVFQFTAPATTLIDNSIQSSLITCKEGDYLGNFTGEVGLDIVLDYGDYTIENQVELFSFNLAYARANEFVFDTSTQSDNGKKKIFKENIHQFLDAAAFWGSHINCGEIKYKDGTLVNDISKISLVLKKYQTANKLYIYLQDNGRSYNYYDSSRKIYGFNITTGGVNNETNGWPILIKESTSDIDLLVEYHIDYNAGTGSKNINDKEKQISLELISGKGSYLLKRTGDKDILFDKGRYAFYELNVKDTSVITVESGTLPSGMQLFTTGPYKGQIVGTPSVVEVKTVTYIITETDGKVRKEKLKFYINALDVSLKINVNCADFTLINCNMIQKFPLQNYYDNLWTANIKSSIQFDPSNKMYWTTFDKNRNVNLNDIIGENAILQNKVVFDKGYNKVSGTSKKRRLFIATIKRNTGSNQELENLNVDKVTSAYVKDVKDKDVYFSNLFNETDFSIYRGELSTGGNTIKTLGIFNESSLSKKYSYMLLGITEDEYNKFIIPTDANNVFFNLEEISVTDNENIRKFKLGIRYEQVDTNGAVSFGTFYPTPSVEIYSLDDLFFFSKDFSDYQEFYNEFAPLQVEFRTIPQNIDPNPLGLVPYEGEFGFDWLRNGDNYYKSKFTTSIVPDVDFYSGIKGGYERPQTISDNSEYETAAEALKFLIRQYPSIPTKASANNKGIYSVPYLSLFSEEFKVKNPYSLDADSDTPPSLPTEATLRVLITNPAPAKSGTLKFVCDKKDVINFDKQTIVSLQDNTKKQINLVINIKCLKDLAEPINIKVLYFPTGKDINNNKNGLLAGLIILNRNNDSVRKQINIALFNCETDIDPVVLPSTPLPQLSKFNKDDKEMLFKVFHQMLIIPKIKINILDLKTNNKFIINQPGTFVFKVGTSLAIDYNQYLDIFKYLNNIIPNGDNKSLKLYSFGLRGRKPGSPDALAGIAGGIGGKQAMVFSGHLIATASHEGLHALSLYHAHQDKDSGVLLPITDPDQKFVFPNSHDGFPETETTENIMSYTNRRHSIWNWQNKIIHKFLENEK</sequence>
<dbReference type="Proteomes" id="UP001463665">
    <property type="component" value="Chromosome"/>
</dbReference>
<protein>
    <submittedName>
        <fullName evidence="1">Ig domain-containing protein</fullName>
    </submittedName>
</protein>
<evidence type="ECO:0000313" key="1">
    <source>
        <dbReference type="EMBL" id="XAO74343.1"/>
    </source>
</evidence>
<dbReference type="AlphaFoldDB" id="A0AAU6WPY3"/>
<proteinExistence type="predicted"/>
<accession>A0AAU6WPY3</accession>